<dbReference type="OrthoDB" id="6194521at2"/>
<dbReference type="PROSITE" id="PS51154">
    <property type="entry name" value="MACRO"/>
    <property type="match status" value="1"/>
</dbReference>
<dbReference type="AlphaFoldDB" id="A0A5S9QX57"/>
<dbReference type="PANTHER" id="PTHR11106:SF27">
    <property type="entry name" value="MACRO DOMAIN-CONTAINING PROTEIN"/>
    <property type="match status" value="1"/>
</dbReference>
<dbReference type="InterPro" id="IPR002589">
    <property type="entry name" value="Macro_dom"/>
</dbReference>
<accession>A0A5S9QX57</accession>
<dbReference type="CDD" id="cd02908">
    <property type="entry name" value="Macro_OAADPr_deacetylase"/>
    <property type="match status" value="1"/>
</dbReference>
<dbReference type="PANTHER" id="PTHR11106">
    <property type="entry name" value="GANGLIOSIDE INDUCED DIFFERENTIATION ASSOCIATED PROTEIN 2-RELATED"/>
    <property type="match status" value="1"/>
</dbReference>
<sequence length="178" mass="19280">MIIIETGDITHCPDDVIVNAANTSLLGGGGVDGAIHDAAGPKLLQYCQKMAETEGVRCPIGDARITPAFNLPSRHIIHTVGPRHGIDVDSHRLLASAYRNSLIVAKKQGIKNIAFPAISCGVYRYPHDEATEIALRTCAESDRQDLQIRFVLFSADVFEAWQNTARTLELGSCVVVKS</sequence>
<evidence type="ECO:0000259" key="1">
    <source>
        <dbReference type="PROSITE" id="PS51154"/>
    </source>
</evidence>
<dbReference type="SUPFAM" id="SSF52949">
    <property type="entry name" value="Macro domain-like"/>
    <property type="match status" value="1"/>
</dbReference>
<dbReference type="SMART" id="SM00506">
    <property type="entry name" value="A1pp"/>
    <property type="match status" value="1"/>
</dbReference>
<organism evidence="2 3">
    <name type="scientific">BD1-7 clade bacterium</name>
    <dbReference type="NCBI Taxonomy" id="2029982"/>
    <lineage>
        <taxon>Bacteria</taxon>
        <taxon>Pseudomonadati</taxon>
        <taxon>Pseudomonadota</taxon>
        <taxon>Gammaproteobacteria</taxon>
        <taxon>Cellvibrionales</taxon>
        <taxon>Spongiibacteraceae</taxon>
        <taxon>BD1-7 clade</taxon>
    </lineage>
</organism>
<protein>
    <submittedName>
        <fullName evidence="2">O-acetyl-ADP-ribose deacetylase</fullName>
        <ecNumber evidence="2">3.5.1.-</ecNumber>
    </submittedName>
</protein>
<dbReference type="EMBL" id="CACSIO010000060">
    <property type="protein sequence ID" value="CAA0124651.1"/>
    <property type="molecule type" value="Genomic_DNA"/>
</dbReference>
<dbReference type="Proteomes" id="UP000441399">
    <property type="component" value="Unassembled WGS sequence"/>
</dbReference>
<dbReference type="GO" id="GO:0016787">
    <property type="term" value="F:hydrolase activity"/>
    <property type="evidence" value="ECO:0007669"/>
    <property type="project" value="UniProtKB-KW"/>
</dbReference>
<evidence type="ECO:0000313" key="2">
    <source>
        <dbReference type="EMBL" id="CAA0124651.1"/>
    </source>
</evidence>
<dbReference type="EC" id="3.5.1.-" evidence="2"/>
<feature type="domain" description="Macro" evidence="1">
    <location>
        <begin position="1"/>
        <end position="169"/>
    </location>
</feature>
<name>A0A5S9QX57_9GAMM</name>
<keyword evidence="3" id="KW-1185">Reference proteome</keyword>
<keyword evidence="2" id="KW-0378">Hydrolase</keyword>
<dbReference type="Gene3D" id="3.40.220.10">
    <property type="entry name" value="Leucine Aminopeptidase, subunit E, domain 1"/>
    <property type="match status" value="1"/>
</dbReference>
<evidence type="ECO:0000313" key="3">
    <source>
        <dbReference type="Proteomes" id="UP000441399"/>
    </source>
</evidence>
<gene>
    <name evidence="2" type="primary">ymdB</name>
    <name evidence="2" type="ORF">OPDIPICF_03192</name>
</gene>
<dbReference type="Pfam" id="PF01661">
    <property type="entry name" value="Macro"/>
    <property type="match status" value="1"/>
</dbReference>
<proteinExistence type="predicted"/>
<reference evidence="2 3" key="1">
    <citation type="submission" date="2019-11" db="EMBL/GenBank/DDBJ databases">
        <authorList>
            <person name="Holert J."/>
        </authorList>
    </citation>
    <scope>NUCLEOTIDE SEQUENCE [LARGE SCALE GENOMIC DNA]</scope>
    <source>
        <strain evidence="2">SB11_3</strain>
    </source>
</reference>
<dbReference type="InterPro" id="IPR043472">
    <property type="entry name" value="Macro_dom-like"/>
</dbReference>